<dbReference type="EMBL" id="LAZR01014091">
    <property type="protein sequence ID" value="KKM19007.1"/>
    <property type="molecule type" value="Genomic_DNA"/>
</dbReference>
<reference evidence="1" key="1">
    <citation type="journal article" date="2015" name="Nature">
        <title>Complex archaea that bridge the gap between prokaryotes and eukaryotes.</title>
        <authorList>
            <person name="Spang A."/>
            <person name="Saw J.H."/>
            <person name="Jorgensen S.L."/>
            <person name="Zaremba-Niedzwiedzka K."/>
            <person name="Martijn J."/>
            <person name="Lind A.E."/>
            <person name="van Eijk R."/>
            <person name="Schleper C."/>
            <person name="Guy L."/>
            <person name="Ettema T.J."/>
        </authorList>
    </citation>
    <scope>NUCLEOTIDE SEQUENCE</scope>
</reference>
<protein>
    <submittedName>
        <fullName evidence="1">Uncharacterized protein</fullName>
    </submittedName>
</protein>
<dbReference type="AlphaFoldDB" id="A0A0F9HV60"/>
<sequence>MFRKKCFRCGTKGKKPQLHNLKKYRGKLTGYVCPVCFDIIDIQLNLTGNHPETPPQ</sequence>
<evidence type="ECO:0000313" key="1">
    <source>
        <dbReference type="EMBL" id="KKM19007.1"/>
    </source>
</evidence>
<organism evidence="1">
    <name type="scientific">marine sediment metagenome</name>
    <dbReference type="NCBI Taxonomy" id="412755"/>
    <lineage>
        <taxon>unclassified sequences</taxon>
        <taxon>metagenomes</taxon>
        <taxon>ecological metagenomes</taxon>
    </lineage>
</organism>
<comment type="caution">
    <text evidence="1">The sequence shown here is derived from an EMBL/GenBank/DDBJ whole genome shotgun (WGS) entry which is preliminary data.</text>
</comment>
<name>A0A0F9HV60_9ZZZZ</name>
<accession>A0A0F9HV60</accession>
<proteinExistence type="predicted"/>
<gene>
    <name evidence="1" type="ORF">LCGC14_1659990</name>
</gene>